<dbReference type="RefSeq" id="WP_089514759.1">
    <property type="nucleotide sequence ID" value="NZ_NJGG01000001.1"/>
</dbReference>
<dbReference type="CDD" id="cd07503">
    <property type="entry name" value="HAD_HisB-N"/>
    <property type="match status" value="1"/>
</dbReference>
<comment type="subunit">
    <text evidence="6">Monomer.</text>
</comment>
<evidence type="ECO:0000256" key="13">
    <source>
        <dbReference type="ARBA" id="ARBA00061616"/>
    </source>
</evidence>
<comment type="cofactor">
    <cofactor evidence="2 17">
        <name>Mg(2+)</name>
        <dbReference type="ChEBI" id="CHEBI:18420"/>
    </cofactor>
</comment>
<feature type="site" description="Contributes to substrate recognition" evidence="16">
    <location>
        <position position="107"/>
    </location>
</feature>
<keyword evidence="19" id="KW-1185">Reference proteome</keyword>
<proteinExistence type="inferred from homology"/>
<evidence type="ECO:0000256" key="14">
    <source>
        <dbReference type="PIRNR" id="PIRNR004682"/>
    </source>
</evidence>
<feature type="active site" description="Proton donor" evidence="15">
    <location>
        <position position="16"/>
    </location>
</feature>
<dbReference type="InterPro" id="IPR006543">
    <property type="entry name" value="Histidinol-phos"/>
</dbReference>
<feature type="site" description="Stabilizes the phosphoryl group" evidence="16">
    <location>
        <position position="108"/>
    </location>
</feature>
<dbReference type="GO" id="GO:0005975">
    <property type="term" value="P:carbohydrate metabolic process"/>
    <property type="evidence" value="ECO:0007669"/>
    <property type="project" value="InterPro"/>
</dbReference>
<feature type="binding site" evidence="17">
    <location>
        <position position="14"/>
    </location>
    <ligand>
        <name>Mg(2+)</name>
        <dbReference type="ChEBI" id="CHEBI:18420"/>
    </ligand>
</feature>
<evidence type="ECO:0000256" key="5">
    <source>
        <dbReference type="ARBA" id="ARBA00004708"/>
    </source>
</evidence>
<comment type="caution">
    <text evidence="18">The sequence shown here is derived from an EMBL/GenBank/DDBJ whole genome shotgun (WGS) entry which is preliminary data.</text>
</comment>
<dbReference type="EMBL" id="NJGG01000001">
    <property type="protein sequence ID" value="OXL15720.1"/>
    <property type="molecule type" value="Genomic_DNA"/>
</dbReference>
<accession>A0A229FVQ5</accession>
<dbReference type="FunFam" id="3.40.50.1000:FF:000168">
    <property type="entry name" value="D,D-heptose 1,7-bisphosphate phosphatase"/>
    <property type="match status" value="1"/>
</dbReference>
<evidence type="ECO:0000313" key="18">
    <source>
        <dbReference type="EMBL" id="OXL15720.1"/>
    </source>
</evidence>
<keyword evidence="8 17" id="KW-0479">Metal-binding</keyword>
<evidence type="ECO:0000313" key="19">
    <source>
        <dbReference type="Proteomes" id="UP000215188"/>
    </source>
</evidence>
<feature type="binding site" evidence="17">
    <location>
        <position position="96"/>
    </location>
    <ligand>
        <name>Zn(2+)</name>
        <dbReference type="ChEBI" id="CHEBI:29105"/>
    </ligand>
</feature>
<comment type="subcellular location">
    <subcellularLocation>
        <location evidence="4 14">Cytoplasm</location>
    </subcellularLocation>
</comment>
<feature type="binding site" evidence="17">
    <location>
        <position position="133"/>
    </location>
    <ligand>
        <name>Mg(2+)</name>
        <dbReference type="ChEBI" id="CHEBI:18420"/>
    </ligand>
</feature>
<feature type="binding site" evidence="17">
    <location>
        <position position="104"/>
    </location>
    <ligand>
        <name>Zn(2+)</name>
        <dbReference type="ChEBI" id="CHEBI:29105"/>
    </ligand>
</feature>
<keyword evidence="11 17" id="KW-0460">Magnesium</keyword>
<evidence type="ECO:0000256" key="17">
    <source>
        <dbReference type="PIRSR" id="PIRSR004682-4"/>
    </source>
</evidence>
<dbReference type="GO" id="GO:0005737">
    <property type="term" value="C:cytoplasm"/>
    <property type="evidence" value="ECO:0007669"/>
    <property type="project" value="UniProtKB-SubCell"/>
</dbReference>
<dbReference type="AlphaFoldDB" id="A0A229FVQ5"/>
<dbReference type="EC" id="3.1.3.-" evidence="14"/>
<keyword evidence="12 14" id="KW-0119">Carbohydrate metabolism</keyword>
<comment type="pathway">
    <text evidence="5">Nucleotide-sugar biosynthesis; ADP-L-glycero-beta-D-manno-heptose biosynthesis; ADP-L-glycero-beta-D-manno-heptose from D-glycero-beta-D-manno-heptose 7-phosphate: step 2/4.</text>
</comment>
<dbReference type="OrthoDB" id="9781367at2"/>
<dbReference type="GO" id="GO:0034200">
    <property type="term" value="F:D-glycero-beta-D-manno-heptose 1,7-bisphosphate 7-phosphatase activity"/>
    <property type="evidence" value="ECO:0007669"/>
    <property type="project" value="UniProtKB-EC"/>
</dbReference>
<reference evidence="18 19" key="1">
    <citation type="submission" date="2017-06" db="EMBL/GenBank/DDBJ databases">
        <title>Reclassification of a Polynucleobacter cosmopolitanus strain isolated from tropical Lake Victoria as Polynucleobacter victoriensis comb. nov.</title>
        <authorList>
            <person name="Hahn M.W."/>
        </authorList>
    </citation>
    <scope>NUCLEOTIDE SEQUENCE [LARGE SCALE GENOMIC DNA]</scope>
    <source>
        <strain evidence="18 19">MWH-MoIso2</strain>
    </source>
</reference>
<evidence type="ECO:0000256" key="8">
    <source>
        <dbReference type="ARBA" id="ARBA00022723"/>
    </source>
</evidence>
<dbReference type="PANTHER" id="PTHR42891">
    <property type="entry name" value="D-GLYCERO-BETA-D-MANNO-HEPTOSE-1,7-BISPHOSPHATE 7-PHOSPHATASE"/>
    <property type="match status" value="1"/>
</dbReference>
<evidence type="ECO:0000256" key="11">
    <source>
        <dbReference type="ARBA" id="ARBA00022842"/>
    </source>
</evidence>
<comment type="similarity">
    <text evidence="13 14">Belongs to the gmhB family.</text>
</comment>
<dbReference type="InterPro" id="IPR004446">
    <property type="entry name" value="Heptose_bisP_phosphatase"/>
</dbReference>
<dbReference type="GO" id="GO:0046872">
    <property type="term" value="F:metal ion binding"/>
    <property type="evidence" value="ECO:0007669"/>
    <property type="project" value="UniProtKB-KW"/>
</dbReference>
<comment type="catalytic activity">
    <reaction evidence="1">
        <text>D-glycero-beta-D-manno-heptose 1,7-bisphosphate + H2O = D-glycero-beta-D-manno-heptose 1-phosphate + phosphate</text>
        <dbReference type="Rhea" id="RHEA:28518"/>
        <dbReference type="ChEBI" id="CHEBI:15377"/>
        <dbReference type="ChEBI" id="CHEBI:43474"/>
        <dbReference type="ChEBI" id="CHEBI:60208"/>
        <dbReference type="ChEBI" id="CHEBI:61593"/>
        <dbReference type="EC" id="3.1.3.82"/>
    </reaction>
</comment>
<dbReference type="PIRSF" id="PIRSF004682">
    <property type="entry name" value="GmhB"/>
    <property type="match status" value="1"/>
</dbReference>
<protein>
    <recommendedName>
        <fullName evidence="14">D,D-heptose 1,7-bisphosphate phosphatase</fullName>
        <ecNumber evidence="14">3.1.3.-</ecNumber>
    </recommendedName>
</protein>
<gene>
    <name evidence="18" type="ORF">AOC33_01065</name>
</gene>
<evidence type="ECO:0000256" key="15">
    <source>
        <dbReference type="PIRSR" id="PIRSR004682-1"/>
    </source>
</evidence>
<dbReference type="Pfam" id="PF13242">
    <property type="entry name" value="Hydrolase_like"/>
    <property type="match status" value="1"/>
</dbReference>
<evidence type="ECO:0000256" key="12">
    <source>
        <dbReference type="ARBA" id="ARBA00023277"/>
    </source>
</evidence>
<evidence type="ECO:0000256" key="7">
    <source>
        <dbReference type="ARBA" id="ARBA00022490"/>
    </source>
</evidence>
<feature type="binding site" evidence="17">
    <location>
        <position position="106"/>
    </location>
    <ligand>
        <name>Zn(2+)</name>
        <dbReference type="ChEBI" id="CHEBI:29105"/>
    </ligand>
</feature>
<dbReference type="NCBIfam" id="TIGR01656">
    <property type="entry name" value="Histidinol-ppas"/>
    <property type="match status" value="1"/>
</dbReference>
<dbReference type="NCBIfam" id="TIGR01662">
    <property type="entry name" value="HAD-SF-IIIA"/>
    <property type="match status" value="1"/>
</dbReference>
<evidence type="ECO:0000256" key="9">
    <source>
        <dbReference type="ARBA" id="ARBA00022801"/>
    </source>
</evidence>
<evidence type="ECO:0000256" key="6">
    <source>
        <dbReference type="ARBA" id="ARBA00011245"/>
    </source>
</evidence>
<dbReference type="Gene3D" id="3.40.50.1000">
    <property type="entry name" value="HAD superfamily/HAD-like"/>
    <property type="match status" value="1"/>
</dbReference>
<evidence type="ECO:0000256" key="3">
    <source>
        <dbReference type="ARBA" id="ARBA00001947"/>
    </source>
</evidence>
<dbReference type="Proteomes" id="UP000215188">
    <property type="component" value="Unassembled WGS sequence"/>
</dbReference>
<organism evidence="18 19">
    <name type="scientific">Polynucleobacter cosmopolitanus</name>
    <dbReference type="NCBI Taxonomy" id="351345"/>
    <lineage>
        <taxon>Bacteria</taxon>
        <taxon>Pseudomonadati</taxon>
        <taxon>Pseudomonadota</taxon>
        <taxon>Betaproteobacteria</taxon>
        <taxon>Burkholderiales</taxon>
        <taxon>Burkholderiaceae</taxon>
        <taxon>Polynucleobacter</taxon>
    </lineage>
</organism>
<dbReference type="NCBIfam" id="NF006506">
    <property type="entry name" value="PRK08942.1"/>
    <property type="match status" value="1"/>
</dbReference>
<sequence>MLQKLNHSKLVILDRDGVINHDSDHYIKSPDEWQPIPGSLEAIAKLNQAGYHIAVATNQSGIGRGLYDMDTLNAIHMKFHRLLAKVGGHVDAIFFCPHTDADQCHCRKPLPGMIEQISQRYGVPIKGVPIVGDSVRDLVAGVSVGAEPHLVLTGKGEKARASGELPPYTAIHQDLMAFVNHFIGRT</sequence>
<dbReference type="InterPro" id="IPR023214">
    <property type="entry name" value="HAD_sf"/>
</dbReference>
<feature type="active site" description="Nucleophile" evidence="15">
    <location>
        <position position="14"/>
    </location>
</feature>
<feature type="binding site" evidence="17">
    <location>
        <position position="16"/>
    </location>
    <ligand>
        <name>Mg(2+)</name>
        <dbReference type="ChEBI" id="CHEBI:18420"/>
    </ligand>
</feature>
<keyword evidence="9 14" id="KW-0378">Hydrolase</keyword>
<dbReference type="InterPro" id="IPR006549">
    <property type="entry name" value="HAD-SF_hydro_IIIA"/>
</dbReference>
<dbReference type="InterPro" id="IPR036412">
    <property type="entry name" value="HAD-like_sf"/>
</dbReference>
<evidence type="ECO:0000256" key="16">
    <source>
        <dbReference type="PIRSR" id="PIRSR004682-3"/>
    </source>
</evidence>
<feature type="site" description="Stabilizes the phosphoryl group" evidence="16">
    <location>
        <position position="57"/>
    </location>
</feature>
<keyword evidence="7 14" id="KW-0963">Cytoplasm</keyword>
<feature type="binding site" evidence="17">
    <location>
        <position position="98"/>
    </location>
    <ligand>
        <name>Zn(2+)</name>
        <dbReference type="ChEBI" id="CHEBI:29105"/>
    </ligand>
</feature>
<evidence type="ECO:0000256" key="2">
    <source>
        <dbReference type="ARBA" id="ARBA00001946"/>
    </source>
</evidence>
<comment type="cofactor">
    <cofactor evidence="3 17">
        <name>Zn(2+)</name>
        <dbReference type="ChEBI" id="CHEBI:29105"/>
    </cofactor>
</comment>
<evidence type="ECO:0000256" key="4">
    <source>
        <dbReference type="ARBA" id="ARBA00004496"/>
    </source>
</evidence>
<evidence type="ECO:0000256" key="1">
    <source>
        <dbReference type="ARBA" id="ARBA00001226"/>
    </source>
</evidence>
<name>A0A229FVQ5_9BURK</name>
<dbReference type="PANTHER" id="PTHR42891:SF1">
    <property type="entry name" value="D-GLYCERO-BETA-D-MANNO-HEPTOSE-1,7-BISPHOSPHATE 7-PHOSPHATASE"/>
    <property type="match status" value="1"/>
</dbReference>
<keyword evidence="10 17" id="KW-0862">Zinc</keyword>
<evidence type="ECO:0000256" key="10">
    <source>
        <dbReference type="ARBA" id="ARBA00022833"/>
    </source>
</evidence>
<dbReference type="SUPFAM" id="SSF56784">
    <property type="entry name" value="HAD-like"/>
    <property type="match status" value="1"/>
</dbReference>